<name>A0ABV3ZVE6_9BURK</name>
<keyword evidence="2" id="KW-1185">Reference proteome</keyword>
<proteinExistence type="predicted"/>
<dbReference type="EMBL" id="JBFYGN010000012">
    <property type="protein sequence ID" value="MEX8193592.1"/>
    <property type="molecule type" value="Genomic_DNA"/>
</dbReference>
<evidence type="ECO:0000313" key="1">
    <source>
        <dbReference type="EMBL" id="MEX8193592.1"/>
    </source>
</evidence>
<evidence type="ECO:0008006" key="3">
    <source>
        <dbReference type="Google" id="ProtNLM"/>
    </source>
</evidence>
<dbReference type="RefSeq" id="WP_369338789.1">
    <property type="nucleotide sequence ID" value="NZ_JBFYGN010000012.1"/>
</dbReference>
<dbReference type="Proteomes" id="UP001561046">
    <property type="component" value="Unassembled WGS sequence"/>
</dbReference>
<evidence type="ECO:0000313" key="2">
    <source>
        <dbReference type="Proteomes" id="UP001561046"/>
    </source>
</evidence>
<comment type="caution">
    <text evidence="1">The sequence shown here is derived from an EMBL/GenBank/DDBJ whole genome shotgun (WGS) entry which is preliminary data.</text>
</comment>
<gene>
    <name evidence="1" type="ORF">AB6724_12175</name>
</gene>
<protein>
    <recommendedName>
        <fullName evidence="3">Transcriptional regulator</fullName>
    </recommendedName>
</protein>
<sequence>MKPSYMQEPWFALLQERAQRPESVRAHMAKQLGISAAALSQVLNASGCYGNGTASTGRIAEKVIHTFGLYTCPHLTAEASGDDQVITAEQCRAFAHREAPTSSPREMQHWQACLQCPHREASAPPVPRALQPRGGRKVIPLVNGNAQEVRHASPR</sequence>
<organism evidence="1 2">
    <name type="scientific">Comamonas guangdongensis</name>
    <dbReference type="NCBI Taxonomy" id="510515"/>
    <lineage>
        <taxon>Bacteria</taxon>
        <taxon>Pseudomonadati</taxon>
        <taxon>Pseudomonadota</taxon>
        <taxon>Betaproteobacteria</taxon>
        <taxon>Burkholderiales</taxon>
        <taxon>Comamonadaceae</taxon>
        <taxon>Comamonas</taxon>
    </lineage>
</organism>
<reference evidence="1 2" key="1">
    <citation type="journal article" date="2013" name="Int. J. Syst. Evol. Microbiol.">
        <title>Comamonas guangdongensis sp. nov., isolated from subterranean forest sediment, and emended description of the genus Comamonas.</title>
        <authorList>
            <person name="Zhang J."/>
            <person name="Wang Y."/>
            <person name="Zhou S."/>
            <person name="Wu C."/>
            <person name="He J."/>
            <person name="Li F."/>
        </authorList>
    </citation>
    <scope>NUCLEOTIDE SEQUENCE [LARGE SCALE GENOMIC DNA]</scope>
    <source>
        <strain evidence="1 2">CCTCC AB2011133</strain>
    </source>
</reference>
<accession>A0ABV3ZVE6</accession>